<organism evidence="1">
    <name type="scientific">Siphoviridae sp. ctZPw9</name>
    <dbReference type="NCBI Taxonomy" id="2826383"/>
    <lineage>
        <taxon>Viruses</taxon>
        <taxon>Duplodnaviria</taxon>
        <taxon>Heunggongvirae</taxon>
        <taxon>Uroviricota</taxon>
        <taxon>Caudoviricetes</taxon>
    </lineage>
</organism>
<reference evidence="1" key="1">
    <citation type="journal article" date="2021" name="Proc. Natl. Acad. Sci. U.S.A.">
        <title>A Catalog of Tens of Thousands of Viruses from Human Metagenomes Reveals Hidden Associations with Chronic Diseases.</title>
        <authorList>
            <person name="Tisza M.J."/>
            <person name="Buck C.B."/>
        </authorList>
    </citation>
    <scope>NUCLEOTIDE SEQUENCE</scope>
    <source>
        <strain evidence="1">CtZPw9</strain>
    </source>
</reference>
<accession>A0A8S5LXQ0</accession>
<protein>
    <submittedName>
        <fullName evidence="1">Transferase, nesg, ydcK, Structural Genomics.38A</fullName>
    </submittedName>
</protein>
<name>A0A8S5LXQ0_9CAUD</name>
<proteinExistence type="predicted"/>
<evidence type="ECO:0000313" key="1">
    <source>
        <dbReference type="EMBL" id="DAD74814.1"/>
    </source>
</evidence>
<dbReference type="EMBL" id="BK014765">
    <property type="protein sequence ID" value="DAD74814.1"/>
    <property type="molecule type" value="Genomic_DNA"/>
</dbReference>
<keyword evidence="1" id="KW-0808">Transferase</keyword>
<dbReference type="GO" id="GO:0016740">
    <property type="term" value="F:transferase activity"/>
    <property type="evidence" value="ECO:0007669"/>
    <property type="project" value="UniProtKB-KW"/>
</dbReference>
<sequence>MEPSTYQTDKYELLKDDAITVGNVTLYRIKALKDSKFFKAGDIGGYIEKIENLAMQGDAWVFGDARVYGDG</sequence>